<dbReference type="STRING" id="1802060.A2957_03325"/>
<evidence type="ECO:0000256" key="3">
    <source>
        <dbReference type="ARBA" id="ARBA00022448"/>
    </source>
</evidence>
<dbReference type="InterPro" id="IPR001469">
    <property type="entry name" value="ATP_synth_F1_dsu/esu"/>
</dbReference>
<comment type="function">
    <text evidence="8">Produces ATP from ADP in the presence of a proton gradient across the membrane.</text>
</comment>
<dbReference type="InterPro" id="IPR020546">
    <property type="entry name" value="ATP_synth_F1_dsu/esu_N"/>
</dbReference>
<keyword evidence="4 8" id="KW-0406">Ion transport</keyword>
<keyword evidence="6 8" id="KW-0139">CF(1)</keyword>
<dbReference type="CDD" id="cd12152">
    <property type="entry name" value="F1-ATPase_delta"/>
    <property type="match status" value="1"/>
</dbReference>
<dbReference type="Pfam" id="PF02823">
    <property type="entry name" value="ATP-synt_DE_N"/>
    <property type="match status" value="1"/>
</dbReference>
<accession>A0A1F7ILD3</accession>
<feature type="domain" description="ATP synthase F1 complex delta/epsilon subunit N-terminal" evidence="10">
    <location>
        <begin position="1"/>
        <end position="79"/>
    </location>
</feature>
<evidence type="ECO:0000313" key="11">
    <source>
        <dbReference type="EMBL" id="OGK44142.1"/>
    </source>
</evidence>
<evidence type="ECO:0000256" key="4">
    <source>
        <dbReference type="ARBA" id="ARBA00023065"/>
    </source>
</evidence>
<evidence type="ECO:0000256" key="7">
    <source>
        <dbReference type="ARBA" id="ARBA00023310"/>
    </source>
</evidence>
<evidence type="ECO:0000256" key="9">
    <source>
        <dbReference type="RuleBase" id="RU003656"/>
    </source>
</evidence>
<dbReference type="GO" id="GO:0046933">
    <property type="term" value="F:proton-transporting ATP synthase activity, rotational mechanism"/>
    <property type="evidence" value="ECO:0007669"/>
    <property type="project" value="UniProtKB-UniRule"/>
</dbReference>
<name>A0A1F7ILD3_9BACT</name>
<evidence type="ECO:0000256" key="2">
    <source>
        <dbReference type="ARBA" id="ARBA00005712"/>
    </source>
</evidence>
<keyword evidence="3 8" id="KW-0813">Transport</keyword>
<reference evidence="11 12" key="1">
    <citation type="journal article" date="2016" name="Nat. Commun.">
        <title>Thousands of microbial genomes shed light on interconnected biogeochemical processes in an aquifer system.</title>
        <authorList>
            <person name="Anantharaman K."/>
            <person name="Brown C.T."/>
            <person name="Hug L.A."/>
            <person name="Sharon I."/>
            <person name="Castelle C.J."/>
            <person name="Probst A.J."/>
            <person name="Thomas B.C."/>
            <person name="Singh A."/>
            <person name="Wilkins M.J."/>
            <person name="Karaoz U."/>
            <person name="Brodie E.L."/>
            <person name="Williams K.H."/>
            <person name="Hubbard S.S."/>
            <person name="Banfield J.F."/>
        </authorList>
    </citation>
    <scope>NUCLEOTIDE SEQUENCE [LARGE SCALE GENOMIC DNA]</scope>
</reference>
<keyword evidence="8" id="KW-1003">Cell membrane</keyword>
<dbReference type="Proteomes" id="UP000179072">
    <property type="component" value="Unassembled WGS sequence"/>
</dbReference>
<comment type="subcellular location">
    <subcellularLocation>
        <location evidence="1 8">Cell membrane</location>
        <topology evidence="1 8">Peripheral membrane protein</topology>
    </subcellularLocation>
</comment>
<comment type="subunit">
    <text evidence="8 9">F-type ATPases have 2 components, CF(1) - the catalytic core - and CF(0) - the membrane proton channel. CF(1) has five subunits: alpha(3), beta(3), gamma(1), delta(1), epsilon(1). CF(0) has three main subunits: a, b and c.</text>
</comment>
<dbReference type="PANTHER" id="PTHR13822:SF10">
    <property type="entry name" value="ATP SYNTHASE EPSILON CHAIN, CHLOROPLASTIC"/>
    <property type="match status" value="1"/>
</dbReference>
<gene>
    <name evidence="8" type="primary">atpC</name>
    <name evidence="11" type="ORF">A2957_03325</name>
</gene>
<keyword evidence="8" id="KW-0375">Hydrogen ion transport</keyword>
<evidence type="ECO:0000256" key="1">
    <source>
        <dbReference type="ARBA" id="ARBA00004202"/>
    </source>
</evidence>
<dbReference type="SUPFAM" id="SSF51344">
    <property type="entry name" value="Epsilon subunit of F1F0-ATP synthase N-terminal domain"/>
    <property type="match status" value="1"/>
</dbReference>
<evidence type="ECO:0000256" key="8">
    <source>
        <dbReference type="HAMAP-Rule" id="MF_00530"/>
    </source>
</evidence>
<sequence>MKLKILTPKKVVLEEEITSITAPGADGEVTILPHHVSLFILLKEGVVKILSEKEESFFSIGGGYLETDGKEVNLLVSRAYGQDEIDEAEVVKAQQEAERYLKEAKTDTDRQQAMEMLHRSLIDSKLLSKVKHRRRTQIS</sequence>
<protein>
    <recommendedName>
        <fullName evidence="8">ATP synthase epsilon chain</fullName>
    </recommendedName>
    <alternativeName>
        <fullName evidence="8">ATP synthase F1 sector epsilon subunit</fullName>
    </alternativeName>
    <alternativeName>
        <fullName evidence="8">F-ATPase epsilon subunit</fullName>
    </alternativeName>
</protein>
<dbReference type="InterPro" id="IPR036794">
    <property type="entry name" value="ATP_F1_dsu/esu_C_sf"/>
</dbReference>
<evidence type="ECO:0000256" key="6">
    <source>
        <dbReference type="ARBA" id="ARBA00023196"/>
    </source>
</evidence>
<dbReference type="GO" id="GO:0005524">
    <property type="term" value="F:ATP binding"/>
    <property type="evidence" value="ECO:0007669"/>
    <property type="project" value="UniProtKB-UniRule"/>
</dbReference>
<comment type="caution">
    <text evidence="11">The sequence shown here is derived from an EMBL/GenBank/DDBJ whole genome shotgun (WGS) entry which is preliminary data.</text>
</comment>
<evidence type="ECO:0000256" key="5">
    <source>
        <dbReference type="ARBA" id="ARBA00023136"/>
    </source>
</evidence>
<evidence type="ECO:0000313" key="12">
    <source>
        <dbReference type="Proteomes" id="UP000179072"/>
    </source>
</evidence>
<organism evidence="11 12">
    <name type="scientific">Candidatus Roizmanbacteria bacterium RIFCSPLOWO2_01_FULL_38_11</name>
    <dbReference type="NCBI Taxonomy" id="1802060"/>
    <lineage>
        <taxon>Bacteria</taxon>
        <taxon>Candidatus Roizmaniibacteriota</taxon>
    </lineage>
</organism>
<evidence type="ECO:0000259" key="10">
    <source>
        <dbReference type="Pfam" id="PF02823"/>
    </source>
</evidence>
<dbReference type="AlphaFoldDB" id="A0A1F7ILD3"/>
<dbReference type="NCBIfam" id="TIGR01216">
    <property type="entry name" value="ATP_synt_epsi"/>
    <property type="match status" value="1"/>
</dbReference>
<keyword evidence="7 8" id="KW-0066">ATP synthesis</keyword>
<dbReference type="PANTHER" id="PTHR13822">
    <property type="entry name" value="ATP SYNTHASE DELTA/EPSILON CHAIN"/>
    <property type="match status" value="1"/>
</dbReference>
<dbReference type="GO" id="GO:0005886">
    <property type="term" value="C:plasma membrane"/>
    <property type="evidence" value="ECO:0007669"/>
    <property type="project" value="UniProtKB-SubCell"/>
</dbReference>
<comment type="similarity">
    <text evidence="2 8 9">Belongs to the ATPase epsilon chain family.</text>
</comment>
<dbReference type="SUPFAM" id="SSF46604">
    <property type="entry name" value="Epsilon subunit of F1F0-ATP synthase C-terminal domain"/>
    <property type="match status" value="1"/>
</dbReference>
<dbReference type="GO" id="GO:0045259">
    <property type="term" value="C:proton-transporting ATP synthase complex"/>
    <property type="evidence" value="ECO:0007669"/>
    <property type="project" value="UniProtKB-KW"/>
</dbReference>
<dbReference type="HAMAP" id="MF_00530">
    <property type="entry name" value="ATP_synth_epsil_bac"/>
    <property type="match status" value="1"/>
</dbReference>
<keyword evidence="5 8" id="KW-0472">Membrane</keyword>
<proteinExistence type="inferred from homology"/>
<dbReference type="EMBL" id="MGAK01000024">
    <property type="protein sequence ID" value="OGK44142.1"/>
    <property type="molecule type" value="Genomic_DNA"/>
</dbReference>
<dbReference type="Gene3D" id="2.60.15.10">
    <property type="entry name" value="F0F1 ATP synthase delta/epsilon subunit, N-terminal"/>
    <property type="match status" value="1"/>
</dbReference>
<dbReference type="InterPro" id="IPR036771">
    <property type="entry name" value="ATPsynth_dsu/esu_N"/>
</dbReference>